<dbReference type="EMBL" id="JAUCMV010000004">
    <property type="protein sequence ID" value="KAK0406189.1"/>
    <property type="molecule type" value="Genomic_DNA"/>
</dbReference>
<dbReference type="AlphaFoldDB" id="A0AA39LR32"/>
<keyword evidence="3" id="KW-1185">Reference proteome</keyword>
<evidence type="ECO:0000313" key="2">
    <source>
        <dbReference type="EMBL" id="KAK0406189.1"/>
    </source>
</evidence>
<gene>
    <name evidence="2" type="ORF">QR680_018422</name>
</gene>
<reference evidence="2" key="1">
    <citation type="submission" date="2023-06" db="EMBL/GenBank/DDBJ databases">
        <title>Genomic analysis of the entomopathogenic nematode Steinernema hermaphroditum.</title>
        <authorList>
            <person name="Schwarz E.M."/>
            <person name="Heppert J.K."/>
            <person name="Baniya A."/>
            <person name="Schwartz H.T."/>
            <person name="Tan C.-H."/>
            <person name="Antoshechkin I."/>
            <person name="Sternberg P.W."/>
            <person name="Goodrich-Blair H."/>
            <person name="Dillman A.R."/>
        </authorList>
    </citation>
    <scope>NUCLEOTIDE SEQUENCE</scope>
    <source>
        <strain evidence="2">PS9179</strain>
        <tissue evidence="2">Whole animal</tissue>
    </source>
</reference>
<dbReference type="Proteomes" id="UP001175271">
    <property type="component" value="Unassembled WGS sequence"/>
</dbReference>
<organism evidence="2 3">
    <name type="scientific">Steinernema hermaphroditum</name>
    <dbReference type="NCBI Taxonomy" id="289476"/>
    <lineage>
        <taxon>Eukaryota</taxon>
        <taxon>Metazoa</taxon>
        <taxon>Ecdysozoa</taxon>
        <taxon>Nematoda</taxon>
        <taxon>Chromadorea</taxon>
        <taxon>Rhabditida</taxon>
        <taxon>Tylenchina</taxon>
        <taxon>Panagrolaimomorpha</taxon>
        <taxon>Strongyloidoidea</taxon>
        <taxon>Steinernematidae</taxon>
        <taxon>Steinernema</taxon>
    </lineage>
</organism>
<proteinExistence type="predicted"/>
<comment type="caution">
    <text evidence="2">The sequence shown here is derived from an EMBL/GenBank/DDBJ whole genome shotgun (WGS) entry which is preliminary data.</text>
</comment>
<sequence>MKTTSFGAVQSDQLRNDQRFKQQNEVYLRLIQDMKLKHEKEIKKLTEAHVSEIQKLKKAKAASASGGCSEGEEVAKLKRVIDEQKDKIKALEEIVSKAKELFR</sequence>
<accession>A0AA39LR32</accession>
<name>A0AA39LR32_9BILA</name>
<keyword evidence="1" id="KW-0175">Coiled coil</keyword>
<evidence type="ECO:0000256" key="1">
    <source>
        <dbReference type="SAM" id="Coils"/>
    </source>
</evidence>
<protein>
    <submittedName>
        <fullName evidence="2">Uncharacterized protein</fullName>
    </submittedName>
</protein>
<evidence type="ECO:0000313" key="3">
    <source>
        <dbReference type="Proteomes" id="UP001175271"/>
    </source>
</evidence>
<feature type="coiled-coil region" evidence="1">
    <location>
        <begin position="74"/>
        <end position="101"/>
    </location>
</feature>